<keyword evidence="13" id="KW-0539">Nucleus</keyword>
<dbReference type="RefSeq" id="XP_005778034.1">
    <property type="nucleotide sequence ID" value="XM_005777977.1"/>
</dbReference>
<evidence type="ECO:0000256" key="9">
    <source>
        <dbReference type="ARBA" id="ARBA00023015"/>
    </source>
</evidence>
<dbReference type="Gene3D" id="3.30.730.10">
    <property type="entry name" value="AP2/ERF domain"/>
    <property type="match status" value="1"/>
</dbReference>
<proteinExistence type="inferred from homology"/>
<dbReference type="GeneID" id="17271151"/>
<reference evidence="21" key="1">
    <citation type="journal article" date="2013" name="Nature">
        <title>Pan genome of the phytoplankton Emiliania underpins its global distribution.</title>
        <authorList>
            <person name="Read B.A."/>
            <person name="Kegel J."/>
            <person name="Klute M.J."/>
            <person name="Kuo A."/>
            <person name="Lefebvre S.C."/>
            <person name="Maumus F."/>
            <person name="Mayer C."/>
            <person name="Miller J."/>
            <person name="Monier A."/>
            <person name="Salamov A."/>
            <person name="Young J."/>
            <person name="Aguilar M."/>
            <person name="Claverie J.M."/>
            <person name="Frickenhaus S."/>
            <person name="Gonzalez K."/>
            <person name="Herman E.K."/>
            <person name="Lin Y.C."/>
            <person name="Napier J."/>
            <person name="Ogata H."/>
            <person name="Sarno A.F."/>
            <person name="Shmutz J."/>
            <person name="Schroeder D."/>
            <person name="de Vargas C."/>
            <person name="Verret F."/>
            <person name="von Dassow P."/>
            <person name="Valentin K."/>
            <person name="Van de Peer Y."/>
            <person name="Wheeler G."/>
            <person name="Dacks J.B."/>
            <person name="Delwiche C.F."/>
            <person name="Dyhrman S.T."/>
            <person name="Glockner G."/>
            <person name="John U."/>
            <person name="Richards T."/>
            <person name="Worden A.Z."/>
            <person name="Zhang X."/>
            <person name="Grigoriev I.V."/>
            <person name="Allen A.E."/>
            <person name="Bidle K."/>
            <person name="Borodovsky M."/>
            <person name="Bowler C."/>
            <person name="Brownlee C."/>
            <person name="Cock J.M."/>
            <person name="Elias M."/>
            <person name="Gladyshev V.N."/>
            <person name="Groth M."/>
            <person name="Guda C."/>
            <person name="Hadaegh A."/>
            <person name="Iglesias-Rodriguez M.D."/>
            <person name="Jenkins J."/>
            <person name="Jones B.M."/>
            <person name="Lawson T."/>
            <person name="Leese F."/>
            <person name="Lindquist E."/>
            <person name="Lobanov A."/>
            <person name="Lomsadze A."/>
            <person name="Malik S.B."/>
            <person name="Marsh M.E."/>
            <person name="Mackinder L."/>
            <person name="Mock T."/>
            <person name="Mueller-Roeber B."/>
            <person name="Pagarete A."/>
            <person name="Parker M."/>
            <person name="Probert I."/>
            <person name="Quesneville H."/>
            <person name="Raines C."/>
            <person name="Rensing S.A."/>
            <person name="Riano-Pachon D.M."/>
            <person name="Richier S."/>
            <person name="Rokitta S."/>
            <person name="Shiraiwa Y."/>
            <person name="Soanes D.M."/>
            <person name="van der Giezen M."/>
            <person name="Wahlund T.M."/>
            <person name="Williams B."/>
            <person name="Wilson W."/>
            <person name="Wolfe G."/>
            <person name="Wurch L.L."/>
        </authorList>
    </citation>
    <scope>NUCLEOTIDE SEQUENCE</scope>
</reference>
<dbReference type="AlphaFoldDB" id="A0A0D3JQ20"/>
<feature type="domain" description="ABC transporter" evidence="17">
    <location>
        <begin position="734"/>
        <end position="963"/>
    </location>
</feature>
<evidence type="ECO:0000256" key="11">
    <source>
        <dbReference type="ARBA" id="ARBA00023136"/>
    </source>
</evidence>
<dbReference type="GO" id="GO:0005886">
    <property type="term" value="C:plasma membrane"/>
    <property type="evidence" value="ECO:0007669"/>
    <property type="project" value="UniProtKB-SubCell"/>
</dbReference>
<feature type="region of interest" description="Disordered" evidence="15">
    <location>
        <begin position="1"/>
        <end position="107"/>
    </location>
</feature>
<keyword evidence="12" id="KW-0804">Transcription</keyword>
<dbReference type="Proteomes" id="UP000013827">
    <property type="component" value="Unassembled WGS sequence"/>
</dbReference>
<dbReference type="InterPro" id="IPR001251">
    <property type="entry name" value="CRAL-TRIO_dom"/>
</dbReference>
<dbReference type="GO" id="GO:0003700">
    <property type="term" value="F:DNA-binding transcription factor activity"/>
    <property type="evidence" value="ECO:0007669"/>
    <property type="project" value="InterPro"/>
</dbReference>
<evidence type="ECO:0000256" key="7">
    <source>
        <dbReference type="ARBA" id="ARBA00022840"/>
    </source>
</evidence>
<keyword evidence="21" id="KW-1185">Reference proteome</keyword>
<evidence type="ECO:0000259" key="17">
    <source>
        <dbReference type="PROSITE" id="PS50893"/>
    </source>
</evidence>
<dbReference type="GO" id="GO:0016887">
    <property type="term" value="F:ATP hydrolysis activity"/>
    <property type="evidence" value="ECO:0007669"/>
    <property type="project" value="InterPro"/>
</dbReference>
<dbReference type="InterPro" id="IPR003439">
    <property type="entry name" value="ABC_transporter-like_ATP-bd"/>
</dbReference>
<dbReference type="InterPro" id="IPR011527">
    <property type="entry name" value="ABC1_TM_dom"/>
</dbReference>
<dbReference type="EnsemblProtists" id="EOD25605">
    <property type="protein sequence ID" value="EOD25605"/>
    <property type="gene ID" value="EMIHUDRAFT_469133"/>
</dbReference>
<dbReference type="PANTHER" id="PTHR24221">
    <property type="entry name" value="ATP-BINDING CASSETTE SUB-FAMILY B"/>
    <property type="match status" value="1"/>
</dbReference>
<dbReference type="InterPro" id="IPR039421">
    <property type="entry name" value="Type_1_exporter"/>
</dbReference>
<keyword evidence="3" id="KW-0813">Transport</keyword>
<keyword evidence="8 16" id="KW-1133">Transmembrane helix</keyword>
<dbReference type="PROSITE" id="PS51032">
    <property type="entry name" value="AP2_ERF"/>
    <property type="match status" value="1"/>
</dbReference>
<dbReference type="GO" id="GO:0005524">
    <property type="term" value="F:ATP binding"/>
    <property type="evidence" value="ECO:0007669"/>
    <property type="project" value="UniProtKB-KW"/>
</dbReference>
<keyword evidence="9" id="KW-0805">Transcription regulation</keyword>
<dbReference type="SUPFAM" id="SSF52087">
    <property type="entry name" value="CRAL/TRIO domain"/>
    <property type="match status" value="1"/>
</dbReference>
<feature type="transmembrane region" description="Helical" evidence="16">
    <location>
        <begin position="536"/>
        <end position="558"/>
    </location>
</feature>
<keyword evidence="4" id="KW-1003">Cell membrane</keyword>
<reference evidence="20" key="2">
    <citation type="submission" date="2024-10" db="UniProtKB">
        <authorList>
            <consortium name="EnsemblProtists"/>
        </authorList>
    </citation>
    <scope>IDENTIFICATION</scope>
</reference>
<feature type="compositionally biased region" description="Acidic residues" evidence="15">
    <location>
        <begin position="62"/>
        <end position="75"/>
    </location>
</feature>
<organism evidence="20 21">
    <name type="scientific">Emiliania huxleyi (strain CCMP1516)</name>
    <dbReference type="NCBI Taxonomy" id="280463"/>
    <lineage>
        <taxon>Eukaryota</taxon>
        <taxon>Haptista</taxon>
        <taxon>Haptophyta</taxon>
        <taxon>Prymnesiophyceae</taxon>
        <taxon>Isochrysidales</taxon>
        <taxon>Noelaerhabdaceae</taxon>
        <taxon>Emiliania</taxon>
    </lineage>
</organism>
<keyword evidence="6" id="KW-0547">Nucleotide-binding</keyword>
<dbReference type="GO" id="GO:0140359">
    <property type="term" value="F:ABC-type transporter activity"/>
    <property type="evidence" value="ECO:0007669"/>
    <property type="project" value="InterPro"/>
</dbReference>
<accession>A0A0D3JQ20</accession>
<evidence type="ECO:0000256" key="5">
    <source>
        <dbReference type="ARBA" id="ARBA00022692"/>
    </source>
</evidence>
<dbReference type="GO" id="GO:0003677">
    <property type="term" value="F:DNA binding"/>
    <property type="evidence" value="ECO:0007669"/>
    <property type="project" value="UniProtKB-KW"/>
</dbReference>
<comment type="similarity">
    <text evidence="14">Belongs to the ABC transporter superfamily. ABCB family. Heavy Metal importer (TC 3.A.1.210) subfamily.</text>
</comment>
<keyword evidence="11 16" id="KW-0472">Membrane</keyword>
<evidence type="ECO:0000256" key="1">
    <source>
        <dbReference type="ARBA" id="ARBA00004123"/>
    </source>
</evidence>
<dbReference type="SMART" id="SM00380">
    <property type="entry name" value="AP2"/>
    <property type="match status" value="1"/>
</dbReference>
<dbReference type="InterPro" id="IPR036640">
    <property type="entry name" value="ABC1_TM_sf"/>
</dbReference>
<feature type="domain" description="ABC transmembrane type-1" evidence="18">
    <location>
        <begin position="442"/>
        <end position="693"/>
    </location>
</feature>
<dbReference type="InterPro" id="IPR003593">
    <property type="entry name" value="AAA+_ATPase"/>
</dbReference>
<dbReference type="GO" id="GO:0005634">
    <property type="term" value="C:nucleus"/>
    <property type="evidence" value="ECO:0007669"/>
    <property type="project" value="UniProtKB-SubCell"/>
</dbReference>
<dbReference type="CDD" id="cd18560">
    <property type="entry name" value="ABC_6TM_ATM1_ABCB7_HMT1_ABCB6"/>
    <property type="match status" value="1"/>
</dbReference>
<evidence type="ECO:0000256" key="15">
    <source>
        <dbReference type="SAM" id="MobiDB-lite"/>
    </source>
</evidence>
<feature type="transmembrane region" description="Helical" evidence="16">
    <location>
        <begin position="647"/>
        <end position="674"/>
    </location>
</feature>
<evidence type="ECO:0000256" key="8">
    <source>
        <dbReference type="ARBA" id="ARBA00022989"/>
    </source>
</evidence>
<dbReference type="SUPFAM" id="SSF52540">
    <property type="entry name" value="P-loop containing nucleoside triphosphate hydrolases"/>
    <property type="match status" value="1"/>
</dbReference>
<dbReference type="KEGG" id="ehx:EMIHUDRAFT_469133"/>
<evidence type="ECO:0000256" key="12">
    <source>
        <dbReference type="ARBA" id="ARBA00023163"/>
    </source>
</evidence>
<dbReference type="STRING" id="2903.R1EFZ1"/>
<evidence type="ECO:0000256" key="4">
    <source>
        <dbReference type="ARBA" id="ARBA00022475"/>
    </source>
</evidence>
<keyword evidence="10" id="KW-0238">DNA-binding</keyword>
<dbReference type="InterPro" id="IPR001471">
    <property type="entry name" value="AP2/ERF_dom"/>
</dbReference>
<dbReference type="SUPFAM" id="SSF54171">
    <property type="entry name" value="DNA-binding domain"/>
    <property type="match status" value="1"/>
</dbReference>
<dbReference type="InterPro" id="IPR017871">
    <property type="entry name" value="ABC_transporter-like_CS"/>
</dbReference>
<evidence type="ECO:0000256" key="2">
    <source>
        <dbReference type="ARBA" id="ARBA00004651"/>
    </source>
</evidence>
<evidence type="ECO:0000256" key="16">
    <source>
        <dbReference type="SAM" id="Phobius"/>
    </source>
</evidence>
<evidence type="ECO:0000256" key="10">
    <source>
        <dbReference type="ARBA" id="ARBA00023125"/>
    </source>
</evidence>
<keyword evidence="5 16" id="KW-0812">Transmembrane</keyword>
<dbReference type="PROSITE" id="PS50929">
    <property type="entry name" value="ABC_TM1F"/>
    <property type="match status" value="1"/>
</dbReference>
<dbReference type="eggNOG" id="KOG0056">
    <property type="taxonomic scope" value="Eukaryota"/>
</dbReference>
<dbReference type="Gene3D" id="3.40.50.300">
    <property type="entry name" value="P-loop containing nucleotide triphosphate hydrolases"/>
    <property type="match status" value="1"/>
</dbReference>
<dbReference type="InterPro" id="IPR036865">
    <property type="entry name" value="CRAL-TRIO_dom_sf"/>
</dbReference>
<evidence type="ECO:0000313" key="21">
    <source>
        <dbReference type="Proteomes" id="UP000013827"/>
    </source>
</evidence>
<dbReference type="PROSITE" id="PS00211">
    <property type="entry name" value="ABC_TRANSPORTER_1"/>
    <property type="match status" value="1"/>
</dbReference>
<dbReference type="PROSITE" id="PS50893">
    <property type="entry name" value="ABC_TRANSPORTER_2"/>
    <property type="match status" value="1"/>
</dbReference>
<dbReference type="InterPro" id="IPR016177">
    <property type="entry name" value="DNA-bd_dom_sf"/>
</dbReference>
<evidence type="ECO:0000313" key="20">
    <source>
        <dbReference type="EnsemblProtists" id="EOD25605"/>
    </source>
</evidence>
<dbReference type="Pfam" id="PF00664">
    <property type="entry name" value="ABC_membrane"/>
    <property type="match status" value="1"/>
</dbReference>
<dbReference type="InterPro" id="IPR027417">
    <property type="entry name" value="P-loop_NTPase"/>
</dbReference>
<dbReference type="Pfam" id="PF00005">
    <property type="entry name" value="ABC_tran"/>
    <property type="match status" value="1"/>
</dbReference>
<feature type="compositionally biased region" description="Low complexity" evidence="15">
    <location>
        <begin position="31"/>
        <end position="41"/>
    </location>
</feature>
<name>A0A0D3JQ20_EMIH1</name>
<evidence type="ECO:0000256" key="13">
    <source>
        <dbReference type="ARBA" id="ARBA00023242"/>
    </source>
</evidence>
<dbReference type="SMART" id="SM00382">
    <property type="entry name" value="AAA"/>
    <property type="match status" value="1"/>
</dbReference>
<keyword evidence="7" id="KW-0067">ATP-binding</keyword>
<dbReference type="PaxDb" id="2903-EOD25605"/>
<dbReference type="HOGENOM" id="CLU_300437_0_0_1"/>
<evidence type="ECO:0000259" key="18">
    <source>
        <dbReference type="PROSITE" id="PS50929"/>
    </source>
</evidence>
<evidence type="ECO:0000256" key="14">
    <source>
        <dbReference type="ARBA" id="ARBA00024363"/>
    </source>
</evidence>
<dbReference type="Pfam" id="PF00650">
    <property type="entry name" value="CRAL_TRIO"/>
    <property type="match status" value="1"/>
</dbReference>
<dbReference type="SUPFAM" id="SSF90123">
    <property type="entry name" value="ABC transporter transmembrane region"/>
    <property type="match status" value="1"/>
</dbReference>
<evidence type="ECO:0000256" key="6">
    <source>
        <dbReference type="ARBA" id="ARBA00022741"/>
    </source>
</evidence>
<feature type="compositionally biased region" description="Basic residues" evidence="15">
    <location>
        <begin position="81"/>
        <end position="101"/>
    </location>
</feature>
<sequence length="997" mass="106042">MDPDWTPPRGGMRHGEESRGSGAPCVTTRRSAAAGSSSQAAWPPRPGADLSSLDKDLFSDTDGSDENTDEEEEETPPAARRTPHAAAVRRRPQAAGKRKAKAALACEQDHKARARELAARRRERHEALLPPQKGLRTAEARRLRAVSERLELPDPDDAEASGAFMDSVLGNYVGRLRAEGEARGATVRAGFTRTQTLVAGMPVPPRCRFVAGWDAINAAAQAAAARQKEAAAAELARPPVAEAEGLRLRLSSSSSTRYRGVREIQSGRFQAEYRVDGRKVCLGTFDTAVEAAVAYARVVGEGAVGEGANAEEAEGLRLHLSSSSSTGYKGVRADKSRFEARGEVDGRRVSFGSFATAVEAASKDKEPGGTDAAGRPLVLIHSGKFGPATRDLEASVRSVFYEIERVIAQLPPGQAQFAVFYDRTGFSIKKNWDLAATAPLELLYCGLTICSDGCSQLQSALWGRLSFRITQRVSLRLFEHLHALSLRWHLNRKTGEVLAVMNQGVGAVATLLQVATFSISATLLELVLTSAVFAKIGVPAISLCVVGGAALYTWYTVALTTMRVGQRREVNGASKRAQDVVVDSLLNFETVKLFAAEATEARRYGGFTTALSELQVKAQDSLSLLNWGQTGAMQLGSPRPLASPSMLGGLLVACGATAGGGMSVGDFVMIQLYITQLFRPLSNLGGNYRQLTQSLTDVEKMAELLETAVEVVDVPGAADLRAVASSCPREQRDVVFEAVSFRYAGPSSPGVSSLSLRIRPGGSVALVGPSGSGKSTSTRLLCRLLEVHAGRVLVSGVDVRSVTQHSLRSVDTVLFNASVRTNLVYGAPDATDAQIQAACALARVDSYLARLEKGLDTAVGERGLRLSGGEKQRLGIARALLREPSVLVLDEATSALDTETEREVQDALDAAAAGRCTLAIAHRLSTIVNVDEILVLKGGVAAERGTHEALLEAGGLYASMWSKQANLERSKAASGEGRLTCHECKCCNEECCKGCGG</sequence>
<feature type="domain" description="AP2/ERF" evidence="19">
    <location>
        <begin position="257"/>
        <end position="295"/>
    </location>
</feature>
<dbReference type="FunFam" id="3.40.50.300:FF:000221">
    <property type="entry name" value="Multidrug ABC transporter ATP-binding protein"/>
    <property type="match status" value="1"/>
</dbReference>
<evidence type="ECO:0000259" key="19">
    <source>
        <dbReference type="PROSITE" id="PS51032"/>
    </source>
</evidence>
<evidence type="ECO:0008006" key="22">
    <source>
        <dbReference type="Google" id="ProtNLM"/>
    </source>
</evidence>
<evidence type="ECO:0000256" key="3">
    <source>
        <dbReference type="ARBA" id="ARBA00022448"/>
    </source>
</evidence>
<comment type="subcellular location">
    <subcellularLocation>
        <location evidence="2">Cell membrane</location>
        <topology evidence="2">Multi-pass membrane protein</topology>
    </subcellularLocation>
    <subcellularLocation>
        <location evidence="1">Nucleus</location>
    </subcellularLocation>
</comment>
<protein>
    <recommendedName>
        <fullName evidence="22">ABC transporter</fullName>
    </recommendedName>
</protein>
<dbReference type="Gene3D" id="1.20.1560.10">
    <property type="entry name" value="ABC transporter type 1, transmembrane domain"/>
    <property type="match status" value="1"/>
</dbReference>
<dbReference type="PANTHER" id="PTHR24221:SF654">
    <property type="entry name" value="ATP-BINDING CASSETTE SUB-FAMILY B MEMBER 6"/>
    <property type="match status" value="1"/>
</dbReference>
<dbReference type="InterPro" id="IPR036955">
    <property type="entry name" value="AP2/ERF_dom_sf"/>
</dbReference>